<dbReference type="Gene3D" id="3.40.50.150">
    <property type="entry name" value="Vaccinia Virus protein VP39"/>
    <property type="match status" value="1"/>
</dbReference>
<feature type="signal peptide" evidence="2">
    <location>
        <begin position="1"/>
        <end position="21"/>
    </location>
</feature>
<comment type="caution">
    <text evidence="3">The sequence shown here is derived from an EMBL/GenBank/DDBJ whole genome shotgun (WGS) entry which is preliminary data.</text>
</comment>
<keyword evidence="3" id="KW-0808">Transferase</keyword>
<evidence type="ECO:0000256" key="1">
    <source>
        <dbReference type="SAM" id="MobiDB-lite"/>
    </source>
</evidence>
<keyword evidence="2" id="KW-0732">Signal</keyword>
<dbReference type="InterPro" id="IPR029063">
    <property type="entry name" value="SAM-dependent_MTases_sf"/>
</dbReference>
<reference evidence="3" key="1">
    <citation type="journal article" date="2016" name="Int. J. Syst. Evol. Microbiol.">
        <title>Pseudoxanthomonas helianthi sp. nov., isolated from roots of Jerusalem artichoke (Helianthus tuberosus).</title>
        <authorList>
            <person name="Kittiwongwattana C."/>
            <person name="Thawai C."/>
        </authorList>
    </citation>
    <scope>NUCLEOTIDE SEQUENCE</scope>
    <source>
        <strain evidence="3">110414</strain>
    </source>
</reference>
<dbReference type="Proteomes" id="UP000673447">
    <property type="component" value="Unassembled WGS sequence"/>
</dbReference>
<dbReference type="SUPFAM" id="SSF53335">
    <property type="entry name" value="S-adenosyl-L-methionine-dependent methyltransferases"/>
    <property type="match status" value="1"/>
</dbReference>
<keyword evidence="4" id="KW-1185">Reference proteome</keyword>
<dbReference type="RefSeq" id="WP_210535738.1">
    <property type="nucleotide sequence ID" value="NZ_JAGKTC010000001.1"/>
</dbReference>
<evidence type="ECO:0000313" key="4">
    <source>
        <dbReference type="Proteomes" id="UP000673447"/>
    </source>
</evidence>
<dbReference type="GO" id="GO:0032259">
    <property type="term" value="P:methylation"/>
    <property type="evidence" value="ECO:0007669"/>
    <property type="project" value="UniProtKB-KW"/>
</dbReference>
<dbReference type="AlphaFoldDB" id="A0A941AVD9"/>
<keyword evidence="3" id="KW-0489">Methyltransferase</keyword>
<sequence length="291" mass="31353">MKRTLLAAALLSGCIMVSAHGAEQKADAPAKTAAKAAQSASDAAALQTVMHGNWRDPKNVARDVYRHPVETLEFFGLKPGQTVVEITPGGGWYSEILAPYLRDKGHYVAAVVDPTKVAENDRSYQQKSLDGLTRKYAAGAAQYDKVELVKYDPAAPKLGADGSADLVLTFRNVHNWVSDDNADAHFKAFFAVLKPGGVLGVVDHRAKPDTDIEAMKKSGYLTEALVVSLAEAAGFKLDAQSEVNANPKDTKDHPNGVWTLPPSNNHAVADDAKYKAIGESDRMTLRFVKPK</sequence>
<evidence type="ECO:0000313" key="3">
    <source>
        <dbReference type="EMBL" id="MBP3983928.1"/>
    </source>
</evidence>
<feature type="chain" id="PRO_5037899533" evidence="2">
    <location>
        <begin position="22"/>
        <end position="291"/>
    </location>
</feature>
<dbReference type="CDD" id="cd02440">
    <property type="entry name" value="AdoMet_MTases"/>
    <property type="match status" value="1"/>
</dbReference>
<proteinExistence type="predicted"/>
<feature type="region of interest" description="Disordered" evidence="1">
    <location>
        <begin position="244"/>
        <end position="264"/>
    </location>
</feature>
<gene>
    <name evidence="3" type="ORF">J5837_05750</name>
</gene>
<evidence type="ECO:0000256" key="2">
    <source>
        <dbReference type="SAM" id="SignalP"/>
    </source>
</evidence>
<protein>
    <submittedName>
        <fullName evidence="3">Class I SAM-dependent methyltransferase</fullName>
    </submittedName>
</protein>
<organism evidence="3 4">
    <name type="scientific">Pseudoxanthomonas helianthi</name>
    <dbReference type="NCBI Taxonomy" id="1453541"/>
    <lineage>
        <taxon>Bacteria</taxon>
        <taxon>Pseudomonadati</taxon>
        <taxon>Pseudomonadota</taxon>
        <taxon>Gammaproteobacteria</taxon>
        <taxon>Lysobacterales</taxon>
        <taxon>Lysobacteraceae</taxon>
        <taxon>Pseudoxanthomonas</taxon>
    </lineage>
</organism>
<name>A0A941AVD9_9GAMM</name>
<accession>A0A941AVD9</accession>
<dbReference type="GO" id="GO:0008168">
    <property type="term" value="F:methyltransferase activity"/>
    <property type="evidence" value="ECO:0007669"/>
    <property type="project" value="UniProtKB-KW"/>
</dbReference>
<reference evidence="3" key="2">
    <citation type="submission" date="2021-03" db="EMBL/GenBank/DDBJ databases">
        <authorList>
            <person name="Cao W."/>
        </authorList>
    </citation>
    <scope>NUCLEOTIDE SEQUENCE</scope>
    <source>
        <strain evidence="3">110414</strain>
    </source>
</reference>
<dbReference type="InterPro" id="IPR016980">
    <property type="entry name" value="S-AdoMet-dep_MeTrfase_Alr7345"/>
</dbReference>
<dbReference type="PIRSF" id="PIRSF031679">
    <property type="entry name" value="Mtase_Alr7345_prd"/>
    <property type="match status" value="1"/>
</dbReference>
<dbReference type="EMBL" id="JAGKTC010000001">
    <property type="protein sequence ID" value="MBP3983928.1"/>
    <property type="molecule type" value="Genomic_DNA"/>
</dbReference>